<comment type="caution">
    <text evidence="9">The sequence shown here is derived from an EMBL/GenBank/DDBJ whole genome shotgun (WGS) entry which is preliminary data.</text>
</comment>
<dbReference type="GO" id="GO:0005886">
    <property type="term" value="C:plasma membrane"/>
    <property type="evidence" value="ECO:0007669"/>
    <property type="project" value="InterPro"/>
</dbReference>
<dbReference type="InterPro" id="IPR050721">
    <property type="entry name" value="Trk_Ktr_HKT_K-transport"/>
</dbReference>
<evidence type="ECO:0000256" key="1">
    <source>
        <dbReference type="ARBA" id="ARBA00017378"/>
    </source>
</evidence>
<evidence type="ECO:0000313" key="9">
    <source>
        <dbReference type="EMBL" id="NYG37911.1"/>
    </source>
</evidence>
<dbReference type="InterPro" id="IPR036291">
    <property type="entry name" value="NAD(P)-bd_dom_sf"/>
</dbReference>
<evidence type="ECO:0000259" key="8">
    <source>
        <dbReference type="PROSITE" id="PS51202"/>
    </source>
</evidence>
<dbReference type="AlphaFoldDB" id="A0A852XHP7"/>
<dbReference type="RefSeq" id="WP_179463203.1">
    <property type="nucleotide sequence ID" value="NZ_JACBZX010000001.1"/>
</dbReference>
<evidence type="ECO:0000256" key="2">
    <source>
        <dbReference type="ARBA" id="ARBA00022448"/>
    </source>
</evidence>
<dbReference type="EMBL" id="JACBZX010000001">
    <property type="protein sequence ID" value="NYG37911.1"/>
    <property type="molecule type" value="Genomic_DNA"/>
</dbReference>
<dbReference type="PANTHER" id="PTHR43833:SF5">
    <property type="entry name" value="TRK SYSTEM POTASSIUM UPTAKE PROTEIN TRKA"/>
    <property type="match status" value="1"/>
</dbReference>
<feature type="domain" description="RCK N-terminal" evidence="7">
    <location>
        <begin position="1"/>
        <end position="117"/>
    </location>
</feature>
<dbReference type="InterPro" id="IPR006037">
    <property type="entry name" value="RCK_C"/>
</dbReference>
<dbReference type="InterPro" id="IPR006036">
    <property type="entry name" value="K_uptake_TrkA"/>
</dbReference>
<keyword evidence="3" id="KW-0633">Potassium transport</keyword>
<name>A0A852XHP7_9MICO</name>
<sequence length="225" mass="24643">MRVVIAGAGSVGRSIARELLHNGHEILLIDKEADQVRVQRLPEANWLAGDACEISRLQEARLDDCDVVVAATGDDKANLVVSLLAKTEFGVPRTVARVNNPKNEWMFDESWGVDVAVSTPRLMTALVEEAVSVGDLVRIFEFQQGSTTMTEITLPADNPHVGRRVGDIVFPPDTLLVGIIRDDRPIAPTDDDALEAHDELLFLTTVDDEPELSTMMRPQARPGRG</sequence>
<keyword evidence="6" id="KW-0406">Ion transport</keyword>
<reference evidence="9 10" key="1">
    <citation type="submission" date="2020-07" db="EMBL/GenBank/DDBJ databases">
        <title>Sequencing the genomes of 1000 actinobacteria strains.</title>
        <authorList>
            <person name="Klenk H.-P."/>
        </authorList>
    </citation>
    <scope>NUCLEOTIDE SEQUENCE [LARGE SCALE GENOMIC DNA]</scope>
    <source>
        <strain evidence="9 10">DSM 24723</strain>
    </source>
</reference>
<evidence type="ECO:0000256" key="3">
    <source>
        <dbReference type="ARBA" id="ARBA00022538"/>
    </source>
</evidence>
<organism evidence="9 10">
    <name type="scientific">Janibacter alkaliphilus</name>
    <dbReference type="NCBI Taxonomy" id="1069963"/>
    <lineage>
        <taxon>Bacteria</taxon>
        <taxon>Bacillati</taxon>
        <taxon>Actinomycetota</taxon>
        <taxon>Actinomycetes</taxon>
        <taxon>Micrococcales</taxon>
        <taxon>Intrasporangiaceae</taxon>
        <taxon>Janibacter</taxon>
    </lineage>
</organism>
<dbReference type="Gene3D" id="3.40.50.720">
    <property type="entry name" value="NAD(P)-binding Rossmann-like Domain"/>
    <property type="match status" value="1"/>
</dbReference>
<keyword evidence="5" id="KW-0520">NAD</keyword>
<keyword evidence="4" id="KW-0630">Potassium</keyword>
<dbReference type="Gene3D" id="3.30.70.1450">
    <property type="entry name" value="Regulator of K+ conductance, C-terminal domain"/>
    <property type="match status" value="1"/>
</dbReference>
<dbReference type="PANTHER" id="PTHR43833">
    <property type="entry name" value="POTASSIUM CHANNEL PROTEIN 2-RELATED-RELATED"/>
    <property type="match status" value="1"/>
</dbReference>
<dbReference type="PROSITE" id="PS51201">
    <property type="entry name" value="RCK_N"/>
    <property type="match status" value="1"/>
</dbReference>
<evidence type="ECO:0000256" key="4">
    <source>
        <dbReference type="ARBA" id="ARBA00022958"/>
    </source>
</evidence>
<dbReference type="Proteomes" id="UP000592181">
    <property type="component" value="Unassembled WGS sequence"/>
</dbReference>
<protein>
    <recommendedName>
        <fullName evidence="1">Trk system potassium uptake protein TrkA</fullName>
    </recommendedName>
</protein>
<dbReference type="GO" id="GO:0015079">
    <property type="term" value="F:potassium ion transmembrane transporter activity"/>
    <property type="evidence" value="ECO:0007669"/>
    <property type="project" value="InterPro"/>
</dbReference>
<keyword evidence="10" id="KW-1185">Reference proteome</keyword>
<proteinExistence type="predicted"/>
<dbReference type="SUPFAM" id="SSF116726">
    <property type="entry name" value="TrkA C-terminal domain-like"/>
    <property type="match status" value="1"/>
</dbReference>
<keyword evidence="2" id="KW-0813">Transport</keyword>
<feature type="domain" description="RCK C-terminal" evidence="8">
    <location>
        <begin position="137"/>
        <end position="218"/>
    </location>
</feature>
<evidence type="ECO:0000259" key="7">
    <source>
        <dbReference type="PROSITE" id="PS51201"/>
    </source>
</evidence>
<dbReference type="Pfam" id="PF02254">
    <property type="entry name" value="TrkA_N"/>
    <property type="match status" value="1"/>
</dbReference>
<dbReference type="InterPro" id="IPR003148">
    <property type="entry name" value="RCK_N"/>
</dbReference>
<dbReference type="PRINTS" id="PR00335">
    <property type="entry name" value="KUPTAKETRKA"/>
</dbReference>
<evidence type="ECO:0000313" key="10">
    <source>
        <dbReference type="Proteomes" id="UP000592181"/>
    </source>
</evidence>
<dbReference type="SUPFAM" id="SSF51735">
    <property type="entry name" value="NAD(P)-binding Rossmann-fold domains"/>
    <property type="match status" value="1"/>
</dbReference>
<dbReference type="InterPro" id="IPR036721">
    <property type="entry name" value="RCK_C_sf"/>
</dbReference>
<dbReference type="PROSITE" id="PS51202">
    <property type="entry name" value="RCK_C"/>
    <property type="match status" value="1"/>
</dbReference>
<dbReference type="Pfam" id="PF02080">
    <property type="entry name" value="TrkA_C"/>
    <property type="match status" value="1"/>
</dbReference>
<accession>A0A852XHP7</accession>
<evidence type="ECO:0000256" key="6">
    <source>
        <dbReference type="ARBA" id="ARBA00023065"/>
    </source>
</evidence>
<evidence type="ECO:0000256" key="5">
    <source>
        <dbReference type="ARBA" id="ARBA00023027"/>
    </source>
</evidence>
<gene>
    <name evidence="9" type="ORF">BJY28_002380</name>
</gene>